<feature type="domain" description="Integrase catalytic" evidence="1">
    <location>
        <begin position="1"/>
        <end position="87"/>
    </location>
</feature>
<organism evidence="2 3">
    <name type="scientific">Actinobacillus pleuropneumoniae</name>
    <name type="common">Haemophilus pleuropneumoniae</name>
    <dbReference type="NCBI Taxonomy" id="715"/>
    <lineage>
        <taxon>Bacteria</taxon>
        <taxon>Pseudomonadati</taxon>
        <taxon>Pseudomonadota</taxon>
        <taxon>Gammaproteobacteria</taxon>
        <taxon>Pasteurellales</taxon>
        <taxon>Pasteurellaceae</taxon>
        <taxon>Actinobacillus</taxon>
    </lineage>
</organism>
<dbReference type="RefSeq" id="WP_267991829.1">
    <property type="nucleotide sequence ID" value="NZ_JAPQFC010000092.1"/>
</dbReference>
<dbReference type="Gene3D" id="3.30.420.10">
    <property type="entry name" value="Ribonuclease H-like superfamily/Ribonuclease H"/>
    <property type="match status" value="1"/>
</dbReference>
<dbReference type="PANTHER" id="PTHR37984:SF5">
    <property type="entry name" value="PROTEIN NYNRIN-LIKE"/>
    <property type="match status" value="1"/>
</dbReference>
<dbReference type="Pfam" id="PF00665">
    <property type="entry name" value="rve"/>
    <property type="match status" value="1"/>
</dbReference>
<dbReference type="GO" id="GO:0003676">
    <property type="term" value="F:nucleic acid binding"/>
    <property type="evidence" value="ECO:0007669"/>
    <property type="project" value="InterPro"/>
</dbReference>
<dbReference type="PROSITE" id="PS50994">
    <property type="entry name" value="INTEGRASE"/>
    <property type="match status" value="1"/>
</dbReference>
<protein>
    <submittedName>
        <fullName evidence="2">Transposase family protein</fullName>
    </submittedName>
</protein>
<reference evidence="2" key="2">
    <citation type="submission" date="2022-12" db="EMBL/GenBank/DDBJ databases">
        <authorList>
            <person name="Kardos G."/>
            <person name="Sarkozi R."/>
            <person name="Laczko L."/>
            <person name="Marton S."/>
            <person name="Makrai L."/>
            <person name="Banyai K."/>
            <person name="Fodor L."/>
        </authorList>
    </citation>
    <scope>NUCLEOTIDE SEQUENCE</scope>
    <source>
        <strain evidence="2">84/14</strain>
    </source>
</reference>
<evidence type="ECO:0000259" key="1">
    <source>
        <dbReference type="PROSITE" id="PS50994"/>
    </source>
</evidence>
<reference evidence="2" key="1">
    <citation type="journal article" date="2021" name="Vet Sci">
        <title>O-Serogroups and Pathovirotypes of Escherichia coli Isolated from Post-Weaning Piglets Showing Diarrhoea and/or Oedema in South Korea.</title>
        <authorList>
            <person name="Byun J.W."/>
            <person name="Moon B.Y."/>
            <person name="Do K.H."/>
            <person name="Lee K."/>
            <person name="Lee H.Y."/>
            <person name="Kim W.I."/>
            <person name="So B."/>
            <person name="Lee W.K."/>
        </authorList>
    </citation>
    <scope>NUCLEOTIDE SEQUENCE</scope>
    <source>
        <strain evidence="2">84/14</strain>
    </source>
</reference>
<dbReference type="PANTHER" id="PTHR37984">
    <property type="entry name" value="PROTEIN CBG26694"/>
    <property type="match status" value="1"/>
</dbReference>
<dbReference type="InterPro" id="IPR036397">
    <property type="entry name" value="RNaseH_sf"/>
</dbReference>
<dbReference type="AlphaFoldDB" id="A0A9Q4DKA4"/>
<dbReference type="Proteomes" id="UP001077788">
    <property type="component" value="Unassembled WGS sequence"/>
</dbReference>
<proteinExistence type="predicted"/>
<accession>A0A9Q4DKA4</accession>
<dbReference type="InterPro" id="IPR050951">
    <property type="entry name" value="Retrovirus_Pol_polyprotein"/>
</dbReference>
<dbReference type="InterPro" id="IPR012337">
    <property type="entry name" value="RNaseH-like_sf"/>
</dbReference>
<name>A0A9Q4DKA4_ACTPL</name>
<evidence type="ECO:0000313" key="2">
    <source>
        <dbReference type="EMBL" id="MCY6524765.1"/>
    </source>
</evidence>
<gene>
    <name evidence="2" type="ORF">OYG11_11185</name>
</gene>
<dbReference type="EMBL" id="JAPQFC010000092">
    <property type="protein sequence ID" value="MCY6524765.1"/>
    <property type="molecule type" value="Genomic_DNA"/>
</dbReference>
<sequence length="87" mass="10214">SYIIVCTDYLTKWAETKAIKAATEEKVAEFLRENIFYKFGYPRELVTDQGSQFTSNLIEDLRAHHKIKHRTSTPIIHRQMGKWKSPT</sequence>
<feature type="non-terminal residue" evidence="2">
    <location>
        <position position="87"/>
    </location>
</feature>
<comment type="caution">
    <text evidence="2">The sequence shown here is derived from an EMBL/GenBank/DDBJ whole genome shotgun (WGS) entry which is preliminary data.</text>
</comment>
<evidence type="ECO:0000313" key="3">
    <source>
        <dbReference type="Proteomes" id="UP001077788"/>
    </source>
</evidence>
<feature type="non-terminal residue" evidence="2">
    <location>
        <position position="1"/>
    </location>
</feature>
<dbReference type="SUPFAM" id="SSF53098">
    <property type="entry name" value="Ribonuclease H-like"/>
    <property type="match status" value="1"/>
</dbReference>
<dbReference type="InterPro" id="IPR001584">
    <property type="entry name" value="Integrase_cat-core"/>
</dbReference>
<dbReference type="GO" id="GO:0015074">
    <property type="term" value="P:DNA integration"/>
    <property type="evidence" value="ECO:0007669"/>
    <property type="project" value="InterPro"/>
</dbReference>